<dbReference type="InterPro" id="IPR007788">
    <property type="entry name" value="QCT"/>
</dbReference>
<dbReference type="RefSeq" id="WP_093112458.1">
    <property type="nucleotide sequence ID" value="NZ_FNGG01000002.1"/>
</dbReference>
<name>A0A1H5L5Q6_9FLAO</name>
<feature type="signal peptide" evidence="1">
    <location>
        <begin position="1"/>
        <end position="20"/>
    </location>
</feature>
<keyword evidence="2" id="KW-0808">Transferase</keyword>
<accession>A0A1H5L5Q6</accession>
<protein>
    <submittedName>
        <fullName evidence="2">Glutaminyl-peptide cyclotransferase</fullName>
    </submittedName>
</protein>
<dbReference type="SUPFAM" id="SSF50969">
    <property type="entry name" value="YVTN repeat-like/Quinoprotein amine dehydrogenase"/>
    <property type="match status" value="1"/>
</dbReference>
<dbReference type="Gene3D" id="2.130.10.10">
    <property type="entry name" value="YVTN repeat-like/Quinoprotein amine dehydrogenase"/>
    <property type="match status" value="1"/>
</dbReference>
<evidence type="ECO:0000256" key="1">
    <source>
        <dbReference type="SAM" id="SignalP"/>
    </source>
</evidence>
<evidence type="ECO:0000313" key="3">
    <source>
        <dbReference type="Proteomes" id="UP000199448"/>
    </source>
</evidence>
<dbReference type="PANTHER" id="PTHR31270:SF1">
    <property type="entry name" value="GLUTAMINYL-PEPTIDE CYCLOTRANSFERASE"/>
    <property type="match status" value="1"/>
</dbReference>
<dbReference type="Pfam" id="PF05096">
    <property type="entry name" value="Glu_cyclase_2"/>
    <property type="match status" value="1"/>
</dbReference>
<dbReference type="STRING" id="390640.SAMN04488034_102115"/>
<proteinExistence type="predicted"/>
<dbReference type="InterPro" id="IPR011044">
    <property type="entry name" value="Quino_amine_DH_bsu"/>
</dbReference>
<dbReference type="OrthoDB" id="9783700at2"/>
<dbReference type="InterPro" id="IPR015943">
    <property type="entry name" value="WD40/YVTN_repeat-like_dom_sf"/>
</dbReference>
<dbReference type="Proteomes" id="UP000199448">
    <property type="component" value="Unassembled WGS sequence"/>
</dbReference>
<dbReference type="GO" id="GO:0016603">
    <property type="term" value="F:glutaminyl-peptide cyclotransferase activity"/>
    <property type="evidence" value="ECO:0007669"/>
    <property type="project" value="InterPro"/>
</dbReference>
<dbReference type="AlphaFoldDB" id="A0A1H5L5Q6"/>
<reference evidence="2 3" key="1">
    <citation type="submission" date="2016-10" db="EMBL/GenBank/DDBJ databases">
        <authorList>
            <person name="de Groot N.N."/>
        </authorList>
    </citation>
    <scope>NUCLEOTIDE SEQUENCE [LARGE SCALE GENOMIC DNA]</scope>
    <source>
        <strain evidence="2 3">DSM 23553</strain>
    </source>
</reference>
<keyword evidence="1" id="KW-0732">Signal</keyword>
<evidence type="ECO:0000313" key="2">
    <source>
        <dbReference type="EMBL" id="SEE71548.1"/>
    </source>
</evidence>
<dbReference type="EMBL" id="FNUG01000002">
    <property type="protein sequence ID" value="SEE71548.1"/>
    <property type="molecule type" value="Genomic_DNA"/>
</dbReference>
<dbReference type="PANTHER" id="PTHR31270">
    <property type="entry name" value="GLUTAMINYL-PEPTIDE CYCLOTRANSFERASE"/>
    <property type="match status" value="1"/>
</dbReference>
<organism evidence="2 3">
    <name type="scientific">Salinimicrobium catena</name>
    <dbReference type="NCBI Taxonomy" id="390640"/>
    <lineage>
        <taxon>Bacteria</taxon>
        <taxon>Pseudomonadati</taxon>
        <taxon>Bacteroidota</taxon>
        <taxon>Flavobacteriia</taxon>
        <taxon>Flavobacteriales</taxon>
        <taxon>Flavobacteriaceae</taxon>
        <taxon>Salinimicrobium</taxon>
    </lineage>
</organism>
<sequence length="355" mass="40237">MKIVNSLLFLFLGLALFSCGNDHEDETADYSLEILENKSEFQLGESIQASVTAAGNAGIDSVVYFLGNQRLQKTTGQASLTHTFQNEKLGKWDLVAKIYSEGKNRELRRVITLYNDTPPIAYTYEIVNSYPHATDAYTQGLEFYNGELYESTGHYGESSLRKVDLETGEVLKKIDIPATYFAEGITILNDKIYQLTWKEDIGFIYDVETFEKLEEFAYNQSEQGWGLANDGQKLYKSDGTENIWILDPETLREETFIQTLTHRTISTQLNELEWVEGKIYANTYQKDGVAIINPENGAIEGIINFQGLREKLGNTADLDPVNDVLNGIAYNPETKKLYVTGKDWDTLFEVIIKEN</sequence>
<dbReference type="PROSITE" id="PS51257">
    <property type="entry name" value="PROKAR_LIPOPROTEIN"/>
    <property type="match status" value="1"/>
</dbReference>
<keyword evidence="3" id="KW-1185">Reference proteome</keyword>
<feature type="chain" id="PRO_5011553273" evidence="1">
    <location>
        <begin position="21"/>
        <end position="355"/>
    </location>
</feature>
<gene>
    <name evidence="2" type="ORF">SAMN04488034_102115</name>
</gene>